<keyword evidence="1" id="KW-0472">Membrane</keyword>
<dbReference type="Proteomes" id="UP000160611">
    <property type="component" value="Segment"/>
</dbReference>
<dbReference type="EMBL" id="KT804738">
    <property type="protein sequence ID" value="AMM72661.1"/>
    <property type="molecule type" value="Genomic_DNA"/>
</dbReference>
<protein>
    <submittedName>
        <fullName evidence="2">ORF013L</fullName>
    </submittedName>
</protein>
<keyword evidence="1" id="KW-0812">Transmembrane</keyword>
<evidence type="ECO:0000313" key="2">
    <source>
        <dbReference type="EMBL" id="AMM72661.1"/>
    </source>
</evidence>
<name>A0A140GB22_GSIV</name>
<evidence type="ECO:0000313" key="3">
    <source>
        <dbReference type="Proteomes" id="UP000160611"/>
    </source>
</evidence>
<organism evidence="2 3">
    <name type="scientific">Giant seaperch iridovirus</name>
    <name type="common">GSIV</name>
    <dbReference type="NCBI Taxonomy" id="176655"/>
    <lineage>
        <taxon>Viruses</taxon>
        <taxon>Varidnaviria</taxon>
        <taxon>Bamfordvirae</taxon>
        <taxon>Nucleocytoviricota</taxon>
        <taxon>Megaviricetes</taxon>
        <taxon>Pimascovirales</taxon>
        <taxon>Pimascovirales incertae sedis</taxon>
        <taxon>Iridoviridae</taxon>
        <taxon>Alphairidovirinae</taxon>
        <taxon>Megalocytivirus</taxon>
        <taxon>Megalocytivirus pagrus1</taxon>
        <taxon>Infectious spleen and kidney necrosis virus</taxon>
    </lineage>
</organism>
<evidence type="ECO:0000256" key="1">
    <source>
        <dbReference type="SAM" id="Phobius"/>
    </source>
</evidence>
<keyword evidence="1" id="KW-1133">Transmembrane helix</keyword>
<proteinExistence type="predicted"/>
<reference evidence="2 3" key="1">
    <citation type="journal article" date="2016" name="Apoptosis">
        <title>GSIV serine/threonine kinase can induce apoptotic cell death via p53 and pro-apoptotic gene Bax upregulation in fish cells.</title>
        <authorList>
            <person name="Reshi L."/>
            <person name="Wu H.C."/>
            <person name="Wu J.L."/>
            <person name="Wang H.V."/>
            <person name="Hong J.R."/>
        </authorList>
    </citation>
    <scope>NUCLEOTIDE SEQUENCE [LARGE SCALE GENOMIC DNA]</scope>
    <source>
        <strain evidence="2">GSIV-K1</strain>
    </source>
</reference>
<reference evidence="2 3" key="2">
    <citation type="journal article" date="2016" name="Genome Announc.">
        <title>Complete Genome Sequence of a Giant Sea Perch Iridovirus in Kaohsiung, Taiwan.</title>
        <authorList>
            <person name="Wen C.M."/>
            <person name="Hong J.R."/>
        </authorList>
    </citation>
    <scope>NUCLEOTIDE SEQUENCE [LARGE SCALE GENOMIC DNA]</scope>
    <source>
        <strain evidence="2">GSIV-K1</strain>
    </source>
</reference>
<feature type="transmembrane region" description="Helical" evidence="1">
    <location>
        <begin position="63"/>
        <end position="83"/>
    </location>
</feature>
<sequence>MDYIAELPVAANKPTDIEQRVFKFLDNMAKVAPTECTSVAQLVVVPCIAFMLSELVPHDRRSLRVAVFVGTVVGGVALIKLYYKTQ</sequence>
<accession>A0A140GB22</accession>